<sequence length="215" mass="23953">MTSLALFSVYRRSTNRPSQATAMVTHGLRITRQICKVRNIDIASPFVSDKNAADLNRRKINDELLHLRHEASERPGIAPHEIDLAGYLVASAIAYQPIEEKSLPFLRDANHSVTETRKQLHYGSDNTFKENCTEAEMYDVSIRIKFLRELTKRHGNGNSFAAAAAIFMSAGNCGEHRDVAAAMHASSEKPIAYTLFPIIRKITRGLRLNCTTGIG</sequence>
<proteinExistence type="predicted"/>
<organism evidence="1 2">
    <name type="scientific">Burkholderia metallica</name>
    <dbReference type="NCBI Taxonomy" id="488729"/>
    <lineage>
        <taxon>Bacteria</taxon>
        <taxon>Pseudomonadati</taxon>
        <taxon>Pseudomonadota</taxon>
        <taxon>Betaproteobacteria</taxon>
        <taxon>Burkholderiales</taxon>
        <taxon>Burkholderiaceae</taxon>
        <taxon>Burkholderia</taxon>
        <taxon>Burkholderia cepacia complex</taxon>
    </lineage>
</organism>
<dbReference type="EMBL" id="JAUJSQ010000007">
    <property type="protein sequence ID" value="MDN7933646.1"/>
    <property type="molecule type" value="Genomic_DNA"/>
</dbReference>
<protein>
    <submittedName>
        <fullName evidence="1">Uncharacterized protein</fullName>
    </submittedName>
</protein>
<dbReference type="Proteomes" id="UP001171606">
    <property type="component" value="Unassembled WGS sequence"/>
</dbReference>
<dbReference type="RefSeq" id="WP_301756104.1">
    <property type="nucleotide sequence ID" value="NZ_JAUJSQ010000007.1"/>
</dbReference>
<comment type="caution">
    <text evidence="1">The sequence shown here is derived from an EMBL/GenBank/DDBJ whole genome shotgun (WGS) entry which is preliminary data.</text>
</comment>
<name>A0ABT8PEY4_9BURK</name>
<accession>A0ABT8PEY4</accession>
<gene>
    <name evidence="1" type="ORF">QZM52_20375</name>
</gene>
<evidence type="ECO:0000313" key="1">
    <source>
        <dbReference type="EMBL" id="MDN7933646.1"/>
    </source>
</evidence>
<keyword evidence="2" id="KW-1185">Reference proteome</keyword>
<reference evidence="1" key="1">
    <citation type="submission" date="2023-07" db="EMBL/GenBank/DDBJ databases">
        <title>A collection of bacterial strains from the Burkholderia cepacia Research Laboratory and Repository.</title>
        <authorList>
            <person name="Lipuma J."/>
            <person name="Spilker T."/>
            <person name="Caverly L."/>
        </authorList>
    </citation>
    <scope>NUCLEOTIDE SEQUENCE</scope>
    <source>
        <strain evidence="1">AU42020</strain>
    </source>
</reference>
<evidence type="ECO:0000313" key="2">
    <source>
        <dbReference type="Proteomes" id="UP001171606"/>
    </source>
</evidence>